<dbReference type="AlphaFoldDB" id="A0A418ANN8"/>
<protein>
    <recommendedName>
        <fullName evidence="1">AAA+ ATPase domain-containing protein</fullName>
    </recommendedName>
</protein>
<dbReference type="GO" id="GO:0005778">
    <property type="term" value="C:peroxisomal membrane"/>
    <property type="evidence" value="ECO:0007669"/>
    <property type="project" value="TreeGrafter"/>
</dbReference>
<keyword evidence="3" id="KW-1185">Reference proteome</keyword>
<dbReference type="PANTHER" id="PTHR23077">
    <property type="entry name" value="AAA-FAMILY ATPASE"/>
    <property type="match status" value="1"/>
</dbReference>
<name>A0A418ANN8_9STRA</name>
<evidence type="ECO:0000313" key="3">
    <source>
        <dbReference type="Proteomes" id="UP000285060"/>
    </source>
</evidence>
<dbReference type="EMBL" id="QUSY01000936">
    <property type="protein sequence ID" value="RHY26686.1"/>
    <property type="molecule type" value="Genomic_DNA"/>
</dbReference>
<dbReference type="GO" id="GO:0005524">
    <property type="term" value="F:ATP binding"/>
    <property type="evidence" value="ECO:0007669"/>
    <property type="project" value="InterPro"/>
</dbReference>
<dbReference type="GO" id="GO:0005829">
    <property type="term" value="C:cytosol"/>
    <property type="evidence" value="ECO:0007669"/>
    <property type="project" value="TreeGrafter"/>
</dbReference>
<dbReference type="Gene3D" id="3.40.50.300">
    <property type="entry name" value="P-loop containing nucleotide triphosphate hydrolases"/>
    <property type="match status" value="2"/>
</dbReference>
<dbReference type="PANTHER" id="PTHR23077:SF9">
    <property type="entry name" value="PEROXISOMAL ATPASE PEX6"/>
    <property type="match status" value="1"/>
</dbReference>
<evidence type="ECO:0000259" key="1">
    <source>
        <dbReference type="SMART" id="SM00382"/>
    </source>
</evidence>
<evidence type="ECO:0000313" key="2">
    <source>
        <dbReference type="EMBL" id="RHY26686.1"/>
    </source>
</evidence>
<reference evidence="2 3" key="1">
    <citation type="submission" date="2018-08" db="EMBL/GenBank/DDBJ databases">
        <title>Aphanomyces genome sequencing and annotation.</title>
        <authorList>
            <person name="Minardi D."/>
            <person name="Oidtmann B."/>
            <person name="Van Der Giezen M."/>
            <person name="Studholme D.J."/>
        </authorList>
    </citation>
    <scope>NUCLEOTIDE SEQUENCE [LARGE SCALE GENOMIC DNA]</scope>
    <source>
        <strain evidence="2 3">NJM0002</strain>
    </source>
</reference>
<gene>
    <name evidence="2" type="ORF">DYB32_007366</name>
</gene>
<dbReference type="GO" id="GO:0016887">
    <property type="term" value="F:ATP hydrolysis activity"/>
    <property type="evidence" value="ECO:0007669"/>
    <property type="project" value="InterPro"/>
</dbReference>
<feature type="domain" description="AAA+ ATPase" evidence="1">
    <location>
        <begin position="127"/>
        <end position="257"/>
    </location>
</feature>
<organism evidence="2 3">
    <name type="scientific">Aphanomyces invadans</name>
    <dbReference type="NCBI Taxonomy" id="157072"/>
    <lineage>
        <taxon>Eukaryota</taxon>
        <taxon>Sar</taxon>
        <taxon>Stramenopiles</taxon>
        <taxon>Oomycota</taxon>
        <taxon>Saprolegniomycetes</taxon>
        <taxon>Saprolegniales</taxon>
        <taxon>Verrucalvaceae</taxon>
        <taxon>Aphanomyces</taxon>
    </lineage>
</organism>
<dbReference type="SUPFAM" id="SSF52540">
    <property type="entry name" value="P-loop containing nucleoside triphosphate hydrolases"/>
    <property type="match status" value="2"/>
</dbReference>
<dbReference type="Pfam" id="PF00004">
    <property type="entry name" value="AAA"/>
    <property type="match status" value="2"/>
</dbReference>
<dbReference type="InterPro" id="IPR027417">
    <property type="entry name" value="P-loop_NTPase"/>
</dbReference>
<dbReference type="InterPro" id="IPR050168">
    <property type="entry name" value="AAA_ATPase_domain"/>
</dbReference>
<dbReference type="InterPro" id="IPR003959">
    <property type="entry name" value="ATPase_AAA_core"/>
</dbReference>
<comment type="caution">
    <text evidence="2">The sequence shown here is derived from an EMBL/GenBank/DDBJ whole genome shotgun (WGS) entry which is preliminary data.</text>
</comment>
<dbReference type="GO" id="GO:0016558">
    <property type="term" value="P:protein import into peroxisome matrix"/>
    <property type="evidence" value="ECO:0007669"/>
    <property type="project" value="TreeGrafter"/>
</dbReference>
<accession>A0A418ANN8</accession>
<dbReference type="Proteomes" id="UP000285060">
    <property type="component" value="Unassembled WGS sequence"/>
</dbReference>
<sequence length="452" mass="49815">MLQVGDIFGVPLIETFPERQTHAAEGNASPVFDPIVVHADVIYFLVQHASMPNGEICDTAQALSVVRDKTTLVQTSPVSTRLMHERQLRQYVLSTTTNLPSPATSLSIFPQHMQKLIEWLHPTSLSLPISIVLGGVAGSGKKMLLYNAAEALGMFVLEIAFADLVSTSEVQMLENLRAAVAKAQSMAPCILFLNRFFQIQVNNDNQEAELRLGSTLADCMTHGMHHIPLVIAVEDISDLPALIRQNFMYELVLEAPSEPERVDILKQLTASVELHPVRPPGTGKTLLAKAIATECNMNFISVKGPELLNMYIGESEKNVRHARNARPCILFFDELDSLAPMRGRGSDSGGVMDRVVSQLLTEIDSNLNEVFVVGATNRPDLIETALLRPGRYGNSIQRNAKRYGSFDRLLYLGICNDKPTQLKVVKALTRKFHLADSVDLNAVCDSRVYGVD</sequence>
<proteinExistence type="predicted"/>
<dbReference type="VEuPathDB" id="FungiDB:H310_10565"/>
<feature type="domain" description="AAA+ ATPase" evidence="1">
    <location>
        <begin position="273"/>
        <end position="416"/>
    </location>
</feature>
<dbReference type="SMART" id="SM00382">
    <property type="entry name" value="AAA"/>
    <property type="match status" value="2"/>
</dbReference>
<dbReference type="InterPro" id="IPR003593">
    <property type="entry name" value="AAA+_ATPase"/>
</dbReference>